<sequence length="82" mass="8861">GIPGTLLNEASITGQDVIVIIFHTNGQGPDFKSSAQLCVAMSKLIPGTSCDIPVLQKEAEKAETVIKEAEEESRHLKDSMYM</sequence>
<proteinExistence type="predicted"/>
<evidence type="ECO:0008006" key="4">
    <source>
        <dbReference type="Google" id="ProtNLM"/>
    </source>
</evidence>
<dbReference type="Pfam" id="PF09754">
    <property type="entry name" value="PAC2"/>
    <property type="match status" value="1"/>
</dbReference>
<keyword evidence="3" id="KW-1185">Reference proteome</keyword>
<gene>
    <name evidence="2" type="ORF">AAA799N04_01926</name>
</gene>
<comment type="caution">
    <text evidence="2">The sequence shown here is derived from an EMBL/GenBank/DDBJ whole genome shotgun (WGS) entry which is preliminary data.</text>
</comment>
<evidence type="ECO:0000313" key="2">
    <source>
        <dbReference type="EMBL" id="KEQ55692.1"/>
    </source>
</evidence>
<protein>
    <recommendedName>
        <fullName evidence="4">PAC2 domain containing protein</fullName>
    </recommendedName>
</protein>
<dbReference type="Gene3D" id="3.40.50.10900">
    <property type="entry name" value="PAC-like subunit"/>
    <property type="match status" value="1"/>
</dbReference>
<evidence type="ECO:0000313" key="3">
    <source>
        <dbReference type="Proteomes" id="UP000028059"/>
    </source>
</evidence>
<dbReference type="InterPro" id="IPR019151">
    <property type="entry name" value="Proteasome_assmbl_chaperone_2"/>
</dbReference>
<feature type="non-terminal residue" evidence="2">
    <location>
        <position position="1"/>
    </location>
</feature>
<keyword evidence="1" id="KW-0175">Coiled coil</keyword>
<dbReference type="InterPro" id="IPR038389">
    <property type="entry name" value="PSMG2_sf"/>
</dbReference>
<dbReference type="PANTHER" id="PTHR35610:SF3">
    <property type="entry name" value="PROTEASOME ASSEMBLY CHAPERONE FAMILY PROTEIN"/>
    <property type="match status" value="1"/>
</dbReference>
<dbReference type="AlphaFoldDB" id="A0A081RKG9"/>
<evidence type="ECO:0000256" key="1">
    <source>
        <dbReference type="SAM" id="Coils"/>
    </source>
</evidence>
<dbReference type="SUPFAM" id="SSF159659">
    <property type="entry name" value="Cgl1923-like"/>
    <property type="match status" value="1"/>
</dbReference>
<accession>A0A081RKG9</accession>
<dbReference type="Proteomes" id="UP000028059">
    <property type="component" value="Unassembled WGS sequence"/>
</dbReference>
<dbReference type="PANTHER" id="PTHR35610">
    <property type="entry name" value="3-ISOPROPYLMALATE DEHYDRATASE-RELATED"/>
    <property type="match status" value="1"/>
</dbReference>
<name>A0A081RKG9_9ARCH</name>
<organism evidence="2 3">
    <name type="scientific">Marine Group I thaumarchaeote SCGC AAA799-N04</name>
    <dbReference type="NCBI Taxonomy" id="1502293"/>
    <lineage>
        <taxon>Archaea</taxon>
        <taxon>Nitrososphaerota</taxon>
        <taxon>Marine Group I</taxon>
    </lineage>
</organism>
<feature type="coiled-coil region" evidence="1">
    <location>
        <begin position="52"/>
        <end position="79"/>
    </location>
</feature>
<dbReference type="EMBL" id="JOKN01000114">
    <property type="protein sequence ID" value="KEQ55692.1"/>
    <property type="molecule type" value="Genomic_DNA"/>
</dbReference>
<reference evidence="2 3" key="1">
    <citation type="submission" date="2014-06" db="EMBL/GenBank/DDBJ databases">
        <authorList>
            <person name="Ngugi D.K."/>
            <person name="Blom J."/>
            <person name="Alam I."/>
            <person name="Rashid M."/>
            <person name="Ba Alawi W."/>
            <person name="Zhang G."/>
            <person name="Hikmawan T."/>
            <person name="Guan Y."/>
            <person name="Antunes A."/>
            <person name="Siam R."/>
            <person name="ElDorry H."/>
            <person name="Bajic V."/>
            <person name="Stingl U."/>
        </authorList>
    </citation>
    <scope>NUCLEOTIDE SEQUENCE [LARGE SCALE GENOMIC DNA]</scope>
    <source>
        <strain evidence="2">SCGC AAA799-N04</strain>
    </source>
</reference>